<dbReference type="RefSeq" id="WP_344843285.1">
    <property type="nucleotide sequence ID" value="NZ_BAABAA010000006.1"/>
</dbReference>
<accession>A0ABP6XMF5</accession>
<evidence type="ECO:0000313" key="1">
    <source>
        <dbReference type="EMBL" id="GAA3569658.1"/>
    </source>
</evidence>
<evidence type="ECO:0008006" key="3">
    <source>
        <dbReference type="Google" id="ProtNLM"/>
    </source>
</evidence>
<dbReference type="Proteomes" id="UP001501222">
    <property type="component" value="Unassembled WGS sequence"/>
</dbReference>
<gene>
    <name evidence="1" type="ORF">GCM10022235_43640</name>
</gene>
<proteinExistence type="predicted"/>
<evidence type="ECO:0000313" key="2">
    <source>
        <dbReference type="Proteomes" id="UP001501222"/>
    </source>
</evidence>
<keyword evidence="2" id="KW-1185">Reference proteome</keyword>
<reference evidence="2" key="1">
    <citation type="journal article" date="2019" name="Int. J. Syst. Evol. Microbiol.">
        <title>The Global Catalogue of Microorganisms (GCM) 10K type strain sequencing project: providing services to taxonomists for standard genome sequencing and annotation.</title>
        <authorList>
            <consortium name="The Broad Institute Genomics Platform"/>
            <consortium name="The Broad Institute Genome Sequencing Center for Infectious Disease"/>
            <person name="Wu L."/>
            <person name="Ma J."/>
        </authorList>
    </citation>
    <scope>NUCLEOTIDE SEQUENCE [LARGE SCALE GENOMIC DNA]</scope>
    <source>
        <strain evidence="2">JCM 16928</strain>
    </source>
</reference>
<organism evidence="1 2">
    <name type="scientific">Kribbella ginsengisoli</name>
    <dbReference type="NCBI Taxonomy" id="363865"/>
    <lineage>
        <taxon>Bacteria</taxon>
        <taxon>Bacillati</taxon>
        <taxon>Actinomycetota</taxon>
        <taxon>Actinomycetes</taxon>
        <taxon>Propionibacteriales</taxon>
        <taxon>Kribbellaceae</taxon>
        <taxon>Kribbella</taxon>
    </lineage>
</organism>
<comment type="caution">
    <text evidence="1">The sequence shown here is derived from an EMBL/GenBank/DDBJ whole genome shotgun (WGS) entry which is preliminary data.</text>
</comment>
<name>A0ABP6XMF5_9ACTN</name>
<dbReference type="InterPro" id="IPR027417">
    <property type="entry name" value="P-loop_NTPase"/>
</dbReference>
<dbReference type="SUPFAM" id="SSF52540">
    <property type="entry name" value="P-loop containing nucleoside triphosphate hydrolases"/>
    <property type="match status" value="1"/>
</dbReference>
<dbReference type="Gene3D" id="3.40.50.300">
    <property type="entry name" value="P-loop containing nucleotide triphosphate hydrolases"/>
    <property type="match status" value="1"/>
</dbReference>
<sequence length="184" mass="20203">MPRTVFLSGPAGSGKTTVLRLSYAEKVATWGRTAAVDTDQLFLMVDPQWDLPYDDARTALVLRQCVQLAESFFAADYENVLIAGNSIHDAIDLNAVIPDLLRLGQVFHCSLTPTTEAVLRRTANDPDRSPAHLLDDHRNLRTKRSPWSAPVDNSVLTPLETLQEVAHLVASGEGQIHGLLPTPR</sequence>
<dbReference type="EMBL" id="BAABAA010000006">
    <property type="protein sequence ID" value="GAA3569658.1"/>
    <property type="molecule type" value="Genomic_DNA"/>
</dbReference>
<protein>
    <recommendedName>
        <fullName evidence="3">ATP-binding protein</fullName>
    </recommendedName>
</protein>